<feature type="signal peptide" evidence="2">
    <location>
        <begin position="1"/>
        <end position="25"/>
    </location>
</feature>
<evidence type="ECO:0000313" key="4">
    <source>
        <dbReference type="EMBL" id="RKG55609.1"/>
    </source>
</evidence>
<dbReference type="AlphaFoldDB" id="A0A3A8GAI0"/>
<evidence type="ECO:0000313" key="6">
    <source>
        <dbReference type="EMBL" id="RLL47536.1"/>
    </source>
</evidence>
<evidence type="ECO:0000313" key="9">
    <source>
        <dbReference type="Proteomes" id="UP000281084"/>
    </source>
</evidence>
<feature type="compositionally biased region" description="Basic and acidic residues" evidence="1">
    <location>
        <begin position="104"/>
        <end position="116"/>
    </location>
</feature>
<dbReference type="NCBIfam" id="NF047330">
    <property type="entry name" value="MCR_0457_fam"/>
    <property type="match status" value="1"/>
</dbReference>
<gene>
    <name evidence="4" type="ORF">D7V64_00420</name>
    <name evidence="6" type="ORF">D9K79_06070</name>
    <name evidence="5" type="ORF">D9K80_05740</name>
</gene>
<dbReference type="EMBL" id="RCHD01000010">
    <property type="protein sequence ID" value="RLL36328.1"/>
    <property type="molecule type" value="Genomic_DNA"/>
</dbReference>
<evidence type="ECO:0000256" key="1">
    <source>
        <dbReference type="SAM" id="MobiDB-lite"/>
    </source>
</evidence>
<keyword evidence="8" id="KW-1185">Reference proteome</keyword>
<evidence type="ECO:0000313" key="7">
    <source>
        <dbReference type="Proteomes" id="UP000267166"/>
    </source>
</evidence>
<reference evidence="7 8" key="1">
    <citation type="submission" date="2018-09" db="EMBL/GenBank/DDBJ databases">
        <title>The draft genome of Acinetobacter sp. strains.</title>
        <authorList>
            <person name="Qin J."/>
            <person name="Feng Y."/>
            <person name="Zong Z."/>
        </authorList>
    </citation>
    <scope>NUCLEOTIDE SEQUENCE [LARGE SCALE GENOMIC DNA]</scope>
    <source>
        <strain evidence="6 8">WCHAc060001</strain>
        <strain evidence="5 7">WCHAc060003</strain>
    </source>
</reference>
<dbReference type="Pfam" id="PF25642">
    <property type="entry name" value="DUF7944"/>
    <property type="match status" value="1"/>
</dbReference>
<dbReference type="Proteomes" id="UP000273105">
    <property type="component" value="Unassembled WGS sequence"/>
</dbReference>
<dbReference type="EMBL" id="RCHE01000010">
    <property type="protein sequence ID" value="RLL47536.1"/>
    <property type="molecule type" value="Genomic_DNA"/>
</dbReference>
<dbReference type="RefSeq" id="WP_117007249.1">
    <property type="nucleotide sequence ID" value="NZ_RAXW01000010.1"/>
</dbReference>
<reference evidence="4 9" key="2">
    <citation type="submission" date="2018-09" db="EMBL/GenBank/DDBJ databases">
        <title>The draft genome of Acinetobacter spp. strains.</title>
        <authorList>
            <person name="Qin J."/>
            <person name="Feng Y."/>
            <person name="Zong Z."/>
        </authorList>
    </citation>
    <scope>NUCLEOTIDE SEQUENCE [LARGE SCALE GENOMIC DNA]</scope>
    <source>
        <strain evidence="4 9">WCHAc060002</strain>
    </source>
</reference>
<evidence type="ECO:0000256" key="2">
    <source>
        <dbReference type="SAM" id="SignalP"/>
    </source>
</evidence>
<accession>A0A3A8GAI0</accession>
<comment type="caution">
    <text evidence="4">The sequence shown here is derived from an EMBL/GenBank/DDBJ whole genome shotgun (WGS) entry which is preliminary data.</text>
</comment>
<sequence>MITTLSFRRLLGLSLAAVLSQAVIADEGLTPAEANTIIKEDIASTQVMAEVCPAIIGKNAKFDSNIQSLIKSYLADYSEKSMTYEKLQADAEYKSFLAESRTAAKESSKEEQKSVCDDVLNYEEE</sequence>
<protein>
    <recommendedName>
        <fullName evidence="3">DUF7944 domain-containing protein</fullName>
    </recommendedName>
</protein>
<dbReference type="InterPro" id="IPR057704">
    <property type="entry name" value="DUF7944"/>
</dbReference>
<evidence type="ECO:0000313" key="8">
    <source>
        <dbReference type="Proteomes" id="UP000273105"/>
    </source>
</evidence>
<evidence type="ECO:0000259" key="3">
    <source>
        <dbReference type="Pfam" id="PF25642"/>
    </source>
</evidence>
<feature type="domain" description="DUF7944" evidence="3">
    <location>
        <begin position="39"/>
        <end position="119"/>
    </location>
</feature>
<organism evidence="4 9">
    <name type="scientific">Acinetobacter cumulans</name>
    <dbReference type="NCBI Taxonomy" id="2136182"/>
    <lineage>
        <taxon>Bacteria</taxon>
        <taxon>Pseudomonadati</taxon>
        <taxon>Pseudomonadota</taxon>
        <taxon>Gammaproteobacteria</taxon>
        <taxon>Moraxellales</taxon>
        <taxon>Moraxellaceae</taxon>
        <taxon>Acinetobacter</taxon>
    </lineage>
</organism>
<accession>A0A498CXS6</accession>
<keyword evidence="2" id="KW-0732">Signal</keyword>
<feature type="region of interest" description="Disordered" evidence="1">
    <location>
        <begin position="104"/>
        <end position="125"/>
    </location>
</feature>
<name>A0A3A8GAI0_9GAMM</name>
<feature type="chain" id="PRO_5044588287" description="DUF7944 domain-containing protein" evidence="2">
    <location>
        <begin position="26"/>
        <end position="125"/>
    </location>
</feature>
<evidence type="ECO:0000313" key="5">
    <source>
        <dbReference type="EMBL" id="RLL36328.1"/>
    </source>
</evidence>
<dbReference type="Proteomes" id="UP000267166">
    <property type="component" value="Unassembled WGS sequence"/>
</dbReference>
<dbReference type="EMBL" id="RAXZ01000001">
    <property type="protein sequence ID" value="RKG55609.1"/>
    <property type="molecule type" value="Genomic_DNA"/>
</dbReference>
<proteinExistence type="predicted"/>
<dbReference type="Proteomes" id="UP000281084">
    <property type="component" value="Unassembled WGS sequence"/>
</dbReference>